<organism evidence="6 7">
    <name type="scientific">Vanilla planifolia</name>
    <name type="common">Vanilla</name>
    <dbReference type="NCBI Taxonomy" id="51239"/>
    <lineage>
        <taxon>Eukaryota</taxon>
        <taxon>Viridiplantae</taxon>
        <taxon>Streptophyta</taxon>
        <taxon>Embryophyta</taxon>
        <taxon>Tracheophyta</taxon>
        <taxon>Spermatophyta</taxon>
        <taxon>Magnoliopsida</taxon>
        <taxon>Liliopsida</taxon>
        <taxon>Asparagales</taxon>
        <taxon>Orchidaceae</taxon>
        <taxon>Vanilloideae</taxon>
        <taxon>Vanilleae</taxon>
        <taxon>Vanilla</taxon>
    </lineage>
</organism>
<dbReference type="InterPro" id="IPR025610">
    <property type="entry name" value="MYC/MYB_N"/>
</dbReference>
<evidence type="ECO:0000256" key="3">
    <source>
        <dbReference type="ARBA" id="ARBA00023242"/>
    </source>
</evidence>
<dbReference type="GO" id="GO:0005634">
    <property type="term" value="C:nucleus"/>
    <property type="evidence" value="ECO:0007669"/>
    <property type="project" value="UniProtKB-SubCell"/>
</dbReference>
<gene>
    <name evidence="6" type="ORF">HPP92_026140</name>
</gene>
<sequence length="105" mass="11537">MNEWSVENPFVMEAFLAATDLQGLTWTAASVPQLPTFLPTVEESAASAAPGYFSQETLQQRLHVLIEGEGESWTYAIFWQSSLDAATGEMLLGWGDGYYKGRRGG</sequence>
<accession>A0A835PHA0</accession>
<evidence type="ECO:0000259" key="5">
    <source>
        <dbReference type="Pfam" id="PF14215"/>
    </source>
</evidence>
<proteinExistence type="predicted"/>
<evidence type="ECO:0000313" key="7">
    <source>
        <dbReference type="Proteomes" id="UP000639772"/>
    </source>
</evidence>
<dbReference type="GO" id="GO:0000976">
    <property type="term" value="F:transcription cis-regulatory region binding"/>
    <property type="evidence" value="ECO:0007669"/>
    <property type="project" value="TreeGrafter"/>
</dbReference>
<dbReference type="Pfam" id="PF14215">
    <property type="entry name" value="bHLH-MYC_N"/>
    <property type="match status" value="1"/>
</dbReference>
<dbReference type="GO" id="GO:0003700">
    <property type="term" value="F:DNA-binding transcription factor activity"/>
    <property type="evidence" value="ECO:0007669"/>
    <property type="project" value="InterPro"/>
</dbReference>
<protein>
    <recommendedName>
        <fullName evidence="4">Transcription factor</fullName>
        <shortName evidence="4">bHLH transcription factor</shortName>
    </recommendedName>
    <alternativeName>
        <fullName evidence="4">Basic helix-loop-helix protein</fullName>
    </alternativeName>
</protein>
<dbReference type="InterPro" id="IPR045084">
    <property type="entry name" value="AIB/MYC-like"/>
</dbReference>
<keyword evidence="1 4" id="KW-0805">Transcription regulation</keyword>
<evidence type="ECO:0000256" key="4">
    <source>
        <dbReference type="RuleBase" id="RU369104"/>
    </source>
</evidence>
<name>A0A835PHA0_VANPL</name>
<dbReference type="EMBL" id="JADCNM010000053">
    <property type="protein sequence ID" value="KAG0451622.1"/>
    <property type="molecule type" value="Genomic_DNA"/>
</dbReference>
<evidence type="ECO:0000313" key="6">
    <source>
        <dbReference type="EMBL" id="KAG0451622.1"/>
    </source>
</evidence>
<dbReference type="Proteomes" id="UP000639772">
    <property type="component" value="Unassembled WGS sequence"/>
</dbReference>
<comment type="subcellular location">
    <subcellularLocation>
        <location evidence="4">Nucleus</location>
    </subcellularLocation>
</comment>
<keyword evidence="2 4" id="KW-0804">Transcription</keyword>
<feature type="domain" description="Transcription factor MYC/MYB N-terminal" evidence="5">
    <location>
        <begin position="58"/>
        <end position="101"/>
    </location>
</feature>
<dbReference type="AlphaFoldDB" id="A0A835PHA0"/>
<dbReference type="PANTHER" id="PTHR11514:SF43">
    <property type="entry name" value="TRANSCRIPTION FACTOR MYC2"/>
    <property type="match status" value="1"/>
</dbReference>
<dbReference type="PANTHER" id="PTHR11514">
    <property type="entry name" value="MYC"/>
    <property type="match status" value="1"/>
</dbReference>
<evidence type="ECO:0000256" key="1">
    <source>
        <dbReference type="ARBA" id="ARBA00023015"/>
    </source>
</evidence>
<reference evidence="6 7" key="1">
    <citation type="journal article" date="2020" name="Nat. Food">
        <title>A phased Vanilla planifolia genome enables genetic improvement of flavour and production.</title>
        <authorList>
            <person name="Hasing T."/>
            <person name="Tang H."/>
            <person name="Brym M."/>
            <person name="Khazi F."/>
            <person name="Huang T."/>
            <person name="Chambers A.H."/>
        </authorList>
    </citation>
    <scope>NUCLEOTIDE SEQUENCE [LARGE SCALE GENOMIC DNA]</scope>
    <source>
        <tissue evidence="6">Leaf</tissue>
    </source>
</reference>
<dbReference type="OrthoDB" id="1926382at2759"/>
<evidence type="ECO:0000256" key="2">
    <source>
        <dbReference type="ARBA" id="ARBA00023163"/>
    </source>
</evidence>
<comment type="caution">
    <text evidence="6">The sequence shown here is derived from an EMBL/GenBank/DDBJ whole genome shotgun (WGS) entry which is preliminary data.</text>
</comment>
<keyword evidence="3 4" id="KW-0539">Nucleus</keyword>